<dbReference type="Proteomes" id="UP001602245">
    <property type="component" value="Unassembled WGS sequence"/>
</dbReference>
<dbReference type="EMBL" id="JBIAZU010000011">
    <property type="protein sequence ID" value="MFF5297333.1"/>
    <property type="molecule type" value="Genomic_DNA"/>
</dbReference>
<keyword evidence="3" id="KW-0804">Transcription</keyword>
<keyword evidence="2 4" id="KW-0238">DNA-binding</keyword>
<keyword evidence="1" id="KW-0805">Transcription regulation</keyword>
<dbReference type="InterPro" id="IPR041347">
    <property type="entry name" value="MftR_C"/>
</dbReference>
<name>A0ABW6WWE8_9ACTN</name>
<dbReference type="PROSITE" id="PS01081">
    <property type="entry name" value="HTH_TETR_1"/>
    <property type="match status" value="1"/>
</dbReference>
<evidence type="ECO:0000256" key="2">
    <source>
        <dbReference type="ARBA" id="ARBA00023125"/>
    </source>
</evidence>
<dbReference type="RefSeq" id="WP_020511845.1">
    <property type="nucleotide sequence ID" value="NZ_JBIAZU010000011.1"/>
</dbReference>
<dbReference type="PANTHER" id="PTHR30055">
    <property type="entry name" value="HTH-TYPE TRANSCRIPTIONAL REGULATOR RUTR"/>
    <property type="match status" value="1"/>
</dbReference>
<proteinExistence type="predicted"/>
<evidence type="ECO:0000256" key="1">
    <source>
        <dbReference type="ARBA" id="ARBA00023015"/>
    </source>
</evidence>
<dbReference type="PANTHER" id="PTHR30055:SF234">
    <property type="entry name" value="HTH-TYPE TRANSCRIPTIONAL REGULATOR BETI"/>
    <property type="match status" value="1"/>
</dbReference>
<reference evidence="6 7" key="1">
    <citation type="submission" date="2024-10" db="EMBL/GenBank/DDBJ databases">
        <title>The Natural Products Discovery Center: Release of the First 8490 Sequenced Strains for Exploring Actinobacteria Biosynthetic Diversity.</title>
        <authorList>
            <person name="Kalkreuter E."/>
            <person name="Kautsar S.A."/>
            <person name="Yang D."/>
            <person name="Bader C.D."/>
            <person name="Teijaro C.N."/>
            <person name="Fluegel L."/>
            <person name="Davis C.M."/>
            <person name="Simpson J.R."/>
            <person name="Lauterbach L."/>
            <person name="Steele A.D."/>
            <person name="Gui C."/>
            <person name="Meng S."/>
            <person name="Li G."/>
            <person name="Viehrig K."/>
            <person name="Ye F."/>
            <person name="Su P."/>
            <person name="Kiefer A.F."/>
            <person name="Nichols A."/>
            <person name="Cepeda A.J."/>
            <person name="Yan W."/>
            <person name="Fan B."/>
            <person name="Jiang Y."/>
            <person name="Adhikari A."/>
            <person name="Zheng C.-J."/>
            <person name="Schuster L."/>
            <person name="Cowan T.M."/>
            <person name="Smanski M.J."/>
            <person name="Chevrette M.G."/>
            <person name="De Carvalho L.P.S."/>
            <person name="Shen B."/>
        </authorList>
    </citation>
    <scope>NUCLEOTIDE SEQUENCE [LARGE SCALE GENOMIC DNA]</scope>
    <source>
        <strain evidence="6 7">NPDC000087</strain>
    </source>
</reference>
<comment type="caution">
    <text evidence="6">The sequence shown here is derived from an EMBL/GenBank/DDBJ whole genome shotgun (WGS) entry which is preliminary data.</text>
</comment>
<dbReference type="SUPFAM" id="SSF46689">
    <property type="entry name" value="Homeodomain-like"/>
    <property type="match status" value="1"/>
</dbReference>
<keyword evidence="7" id="KW-1185">Reference proteome</keyword>
<dbReference type="InterPro" id="IPR001647">
    <property type="entry name" value="HTH_TetR"/>
</dbReference>
<organism evidence="6 7">
    <name type="scientific">Paractinoplanes globisporus</name>
    <dbReference type="NCBI Taxonomy" id="113565"/>
    <lineage>
        <taxon>Bacteria</taxon>
        <taxon>Bacillati</taxon>
        <taxon>Actinomycetota</taxon>
        <taxon>Actinomycetes</taxon>
        <taxon>Micromonosporales</taxon>
        <taxon>Micromonosporaceae</taxon>
        <taxon>Paractinoplanes</taxon>
    </lineage>
</organism>
<dbReference type="InterPro" id="IPR050109">
    <property type="entry name" value="HTH-type_TetR-like_transc_reg"/>
</dbReference>
<dbReference type="InterPro" id="IPR023772">
    <property type="entry name" value="DNA-bd_HTH_TetR-type_CS"/>
</dbReference>
<dbReference type="Pfam" id="PF00440">
    <property type="entry name" value="TetR_N"/>
    <property type="match status" value="1"/>
</dbReference>
<dbReference type="PRINTS" id="PR00455">
    <property type="entry name" value="HTHTETR"/>
</dbReference>
<evidence type="ECO:0000313" key="6">
    <source>
        <dbReference type="EMBL" id="MFF5297333.1"/>
    </source>
</evidence>
<feature type="DNA-binding region" description="H-T-H motif" evidence="4">
    <location>
        <begin position="32"/>
        <end position="51"/>
    </location>
</feature>
<sequence>MGLREEKKARTRAALVGAASRLFAEKGYDGTTVADIAAAAGVSTRTFFGYFRAKEDVLFAGTDARLAAMAEAFGEVRPESPLAAVHQIVERVLAASDDLADTRRMAVMLARPELRAQAMERLIAAQRLIAEWLRRGYPDRLDDTRAGAAAGALVGALVGAILSPGRSDKDVKIGQALTLVVDGLKTLNSPGNAPE</sequence>
<evidence type="ECO:0000313" key="7">
    <source>
        <dbReference type="Proteomes" id="UP001602245"/>
    </source>
</evidence>
<protein>
    <submittedName>
        <fullName evidence="6">TetR/AcrR family transcriptional regulator</fullName>
    </submittedName>
</protein>
<evidence type="ECO:0000256" key="4">
    <source>
        <dbReference type="PROSITE-ProRule" id="PRU00335"/>
    </source>
</evidence>
<evidence type="ECO:0000256" key="3">
    <source>
        <dbReference type="ARBA" id="ARBA00023163"/>
    </source>
</evidence>
<dbReference type="Pfam" id="PF17754">
    <property type="entry name" value="TetR_C_14"/>
    <property type="match status" value="1"/>
</dbReference>
<dbReference type="Gene3D" id="1.10.357.10">
    <property type="entry name" value="Tetracycline Repressor, domain 2"/>
    <property type="match status" value="1"/>
</dbReference>
<feature type="domain" description="HTH tetR-type" evidence="5">
    <location>
        <begin position="9"/>
        <end position="69"/>
    </location>
</feature>
<accession>A0ABW6WWE8</accession>
<dbReference type="PROSITE" id="PS50977">
    <property type="entry name" value="HTH_TETR_2"/>
    <property type="match status" value="1"/>
</dbReference>
<evidence type="ECO:0000259" key="5">
    <source>
        <dbReference type="PROSITE" id="PS50977"/>
    </source>
</evidence>
<dbReference type="InterPro" id="IPR009057">
    <property type="entry name" value="Homeodomain-like_sf"/>
</dbReference>
<gene>
    <name evidence="6" type="ORF">ACFY35_48565</name>
</gene>